<reference evidence="1 2" key="1">
    <citation type="journal article" date="2018" name="Environ. Microbiol.">
        <title>Novel energy conservation strategies and behaviour of Pelotomaculum schinkii driving syntrophic propionate catabolism.</title>
        <authorList>
            <person name="Hidalgo-Ahumada C.A.P."/>
            <person name="Nobu M.K."/>
            <person name="Narihiro T."/>
            <person name="Tamaki H."/>
            <person name="Liu W.T."/>
            <person name="Kamagata Y."/>
            <person name="Stams A.J.M."/>
            <person name="Imachi H."/>
            <person name="Sousa D.Z."/>
        </authorList>
    </citation>
    <scope>NUCLEOTIDE SEQUENCE [LARGE SCALE GENOMIC DNA]</scope>
    <source>
        <strain evidence="1 2">HH</strain>
    </source>
</reference>
<keyword evidence="2" id="KW-1185">Reference proteome</keyword>
<organism evidence="1 2">
    <name type="scientific">Pelotomaculum schinkii</name>
    <dbReference type="NCBI Taxonomy" id="78350"/>
    <lineage>
        <taxon>Bacteria</taxon>
        <taxon>Bacillati</taxon>
        <taxon>Bacillota</taxon>
        <taxon>Clostridia</taxon>
        <taxon>Eubacteriales</taxon>
        <taxon>Desulfotomaculaceae</taxon>
        <taxon>Pelotomaculum</taxon>
    </lineage>
</organism>
<dbReference type="Proteomes" id="UP000298324">
    <property type="component" value="Unassembled WGS sequence"/>
</dbReference>
<name>A0A4Y7R7D2_9FIRM</name>
<evidence type="ECO:0000313" key="2">
    <source>
        <dbReference type="Proteomes" id="UP000298324"/>
    </source>
</evidence>
<comment type="caution">
    <text evidence="1">The sequence shown here is derived from an EMBL/GenBank/DDBJ whole genome shotgun (WGS) entry which is preliminary data.</text>
</comment>
<accession>A0A4Y7R7D2</accession>
<dbReference type="EMBL" id="QFGA01000003">
    <property type="protein sequence ID" value="TEB04530.1"/>
    <property type="molecule type" value="Genomic_DNA"/>
</dbReference>
<evidence type="ECO:0000313" key="1">
    <source>
        <dbReference type="EMBL" id="TEB04530.1"/>
    </source>
</evidence>
<dbReference type="AlphaFoldDB" id="A0A4Y7R7D2"/>
<gene>
    <name evidence="1" type="ORF">Psch_03290</name>
</gene>
<sequence length="30" mass="3594">MKVAKVVYVEQLMKTTYVYCWVPVAIFERV</sequence>
<proteinExistence type="predicted"/>
<protein>
    <submittedName>
        <fullName evidence="1">Uncharacterized protein</fullName>
    </submittedName>
</protein>